<name>A0A8T1B839_9STRA</name>
<dbReference type="EMBL" id="RCMK01000767">
    <property type="protein sequence ID" value="KAG2913108.1"/>
    <property type="molecule type" value="Genomic_DNA"/>
</dbReference>
<sequence length="39" mass="4369">MLVHAFVSVVCYMYATYAPVNRKAEVTHQILCIPRGTGE</sequence>
<accession>A0A8T1B839</accession>
<evidence type="ECO:0000313" key="2">
    <source>
        <dbReference type="EMBL" id="KAG2898400.1"/>
    </source>
</evidence>
<dbReference type="Proteomes" id="UP000697107">
    <property type="component" value="Unassembled WGS sequence"/>
</dbReference>
<dbReference type="EMBL" id="RCMI01000765">
    <property type="protein sequence ID" value="KAG2898400.1"/>
    <property type="molecule type" value="Genomic_DNA"/>
</dbReference>
<comment type="caution">
    <text evidence="2">The sequence shown here is derived from an EMBL/GenBank/DDBJ whole genome shotgun (WGS) entry which is preliminary data.</text>
</comment>
<proteinExistence type="predicted"/>
<dbReference type="Proteomes" id="UP000735874">
    <property type="component" value="Unassembled WGS sequence"/>
</dbReference>
<dbReference type="EMBL" id="RCML01000778">
    <property type="protein sequence ID" value="KAG2969620.1"/>
    <property type="molecule type" value="Genomic_DNA"/>
</dbReference>
<dbReference type="AlphaFoldDB" id="A0A8T1B839"/>
<dbReference type="Proteomes" id="UP000774804">
    <property type="component" value="Unassembled WGS sequence"/>
</dbReference>
<evidence type="ECO:0000313" key="5">
    <source>
        <dbReference type="Proteomes" id="UP000774804"/>
    </source>
</evidence>
<dbReference type="EMBL" id="RCMG01000761">
    <property type="protein sequence ID" value="KAG2848742.1"/>
    <property type="molecule type" value="Genomic_DNA"/>
</dbReference>
<dbReference type="Proteomes" id="UP000736787">
    <property type="component" value="Unassembled WGS sequence"/>
</dbReference>
<organism evidence="2 5">
    <name type="scientific">Phytophthora cactorum</name>
    <dbReference type="NCBI Taxonomy" id="29920"/>
    <lineage>
        <taxon>Eukaryota</taxon>
        <taxon>Sar</taxon>
        <taxon>Stramenopiles</taxon>
        <taxon>Oomycota</taxon>
        <taxon>Peronosporomycetes</taxon>
        <taxon>Peronosporales</taxon>
        <taxon>Peronosporaceae</taxon>
        <taxon>Phytophthora</taxon>
    </lineage>
</organism>
<gene>
    <name evidence="1" type="ORF">PC113_g17519</name>
    <name evidence="2" type="ORF">PC115_g16858</name>
    <name evidence="3" type="ORF">PC117_g18687</name>
    <name evidence="4" type="ORF">PC118_g17346</name>
</gene>
<protein>
    <submittedName>
        <fullName evidence="2">Uncharacterized protein</fullName>
    </submittedName>
</protein>
<evidence type="ECO:0000313" key="1">
    <source>
        <dbReference type="EMBL" id="KAG2848742.1"/>
    </source>
</evidence>
<evidence type="ECO:0000313" key="3">
    <source>
        <dbReference type="EMBL" id="KAG2913108.1"/>
    </source>
</evidence>
<evidence type="ECO:0000313" key="4">
    <source>
        <dbReference type="EMBL" id="KAG2969620.1"/>
    </source>
</evidence>
<reference evidence="2" key="1">
    <citation type="submission" date="2018-10" db="EMBL/GenBank/DDBJ databases">
        <title>Effector identification in a new, highly contiguous assembly of the strawberry crown rot pathogen Phytophthora cactorum.</title>
        <authorList>
            <person name="Armitage A.D."/>
            <person name="Nellist C.F."/>
            <person name="Bates H."/>
            <person name="Vickerstaff R.J."/>
            <person name="Harrison R.J."/>
        </authorList>
    </citation>
    <scope>NUCLEOTIDE SEQUENCE</scope>
    <source>
        <strain evidence="1">15-7</strain>
        <strain evidence="2">4032</strain>
        <strain evidence="3">4040</strain>
        <strain evidence="4">P415</strain>
    </source>
</reference>